<dbReference type="GO" id="GO:0015833">
    <property type="term" value="P:peptide transport"/>
    <property type="evidence" value="ECO:0007669"/>
    <property type="project" value="TreeGrafter"/>
</dbReference>
<organism evidence="5 6">
    <name type="scientific">Natrinema limicola JCM 13563</name>
    <dbReference type="NCBI Taxonomy" id="1230457"/>
    <lineage>
        <taxon>Archaea</taxon>
        <taxon>Methanobacteriati</taxon>
        <taxon>Methanobacteriota</taxon>
        <taxon>Stenosarchaea group</taxon>
        <taxon>Halobacteria</taxon>
        <taxon>Halobacteriales</taxon>
        <taxon>Natrialbaceae</taxon>
        <taxon>Natrinema</taxon>
    </lineage>
</organism>
<evidence type="ECO:0000313" key="6">
    <source>
        <dbReference type="Proteomes" id="UP000011615"/>
    </source>
</evidence>
<protein>
    <submittedName>
        <fullName evidence="5">Extracellular solute-binding protein family 5</fullName>
    </submittedName>
</protein>
<comment type="similarity">
    <text evidence="1">Belongs to the bacterial solute-binding protein 5 family.</text>
</comment>
<dbReference type="Gene3D" id="3.10.105.10">
    <property type="entry name" value="Dipeptide-binding Protein, Domain 3"/>
    <property type="match status" value="2"/>
</dbReference>
<dbReference type="Gene3D" id="3.90.76.10">
    <property type="entry name" value="Dipeptide-binding Protein, Domain 1"/>
    <property type="match status" value="1"/>
</dbReference>
<gene>
    <name evidence="5" type="ORF">C476_02452</name>
</gene>
<dbReference type="CDD" id="cd00995">
    <property type="entry name" value="PBP2_NikA_DppA_OppA_like"/>
    <property type="match status" value="1"/>
</dbReference>
<dbReference type="EMBL" id="AOIT01000016">
    <property type="protein sequence ID" value="ELZ25264.1"/>
    <property type="molecule type" value="Genomic_DNA"/>
</dbReference>
<dbReference type="STRING" id="1230457.C476_02452"/>
<evidence type="ECO:0000259" key="4">
    <source>
        <dbReference type="Pfam" id="PF00496"/>
    </source>
</evidence>
<reference evidence="5 6" key="1">
    <citation type="journal article" date="2014" name="PLoS Genet.">
        <title>Phylogenetically driven sequencing of extremely halophilic archaea reveals strategies for static and dynamic osmo-response.</title>
        <authorList>
            <person name="Becker E.A."/>
            <person name="Seitzer P.M."/>
            <person name="Tritt A."/>
            <person name="Larsen D."/>
            <person name="Krusor M."/>
            <person name="Yao A.I."/>
            <person name="Wu D."/>
            <person name="Madern D."/>
            <person name="Eisen J.A."/>
            <person name="Darling A.E."/>
            <person name="Facciotti M.T."/>
        </authorList>
    </citation>
    <scope>NUCLEOTIDE SEQUENCE [LARGE SCALE GENOMIC DNA]</scope>
    <source>
        <strain evidence="5 6">JCM 13563</strain>
    </source>
</reference>
<dbReference type="PATRIC" id="fig|1230457.4.peg.485"/>
<comment type="caution">
    <text evidence="5">The sequence shown here is derived from an EMBL/GenBank/DDBJ whole genome shotgun (WGS) entry which is preliminary data.</text>
</comment>
<dbReference type="InterPro" id="IPR006311">
    <property type="entry name" value="TAT_signal"/>
</dbReference>
<dbReference type="PANTHER" id="PTHR30290:SF9">
    <property type="entry name" value="OLIGOPEPTIDE-BINDING PROTEIN APPA"/>
    <property type="match status" value="1"/>
</dbReference>
<keyword evidence="6" id="KW-1185">Reference proteome</keyword>
<feature type="domain" description="Solute-binding protein family 5" evidence="4">
    <location>
        <begin position="281"/>
        <end position="542"/>
    </location>
</feature>
<evidence type="ECO:0000256" key="1">
    <source>
        <dbReference type="ARBA" id="ARBA00005695"/>
    </source>
</evidence>
<dbReference type="Proteomes" id="UP000011615">
    <property type="component" value="Unassembled WGS sequence"/>
</dbReference>
<name>M0CTQ7_9EURY</name>
<dbReference type="InterPro" id="IPR000914">
    <property type="entry name" value="SBP_5_dom"/>
</dbReference>
<dbReference type="Gene3D" id="3.40.190.10">
    <property type="entry name" value="Periplasmic binding protein-like II"/>
    <property type="match status" value="1"/>
</dbReference>
<proteinExistence type="inferred from homology"/>
<sequence>MAGNSVGSGERTRLRRRSFLTRAGALGGAGLAGCLSFDSATTDGPAAELIEEGFAAADIEPPFETTIAITQDEERNRFAQLFQSELDGTGLFDVEIESRDFGSHVEAMLSAADTEENAIFVSSLTGGWDPSNYVTMLFHSENRTPNGLNVGHYENETVDECIDAGLTETDPDERVEIYRTLQKELVADSPASFVRFREATHVWDGDVVNDWQTYPLQPGSYYAVYAPWAGVYTDLEDETEFIGDLGSDVTNYDPVEINGVVSSQATALVYEQLVGVDFDGEVQPMLATDWEQRNATTYRFSLREGVQFHNGEELAADHVKHSFERYEGTTRESDVYDWYESSTIIDEHTIEINCWREYGPFETALFNVSIVPLAAIDGEGEDDHDHDLQTKPIGTGPYRFVEHESGSHWRLRRFDDHWFAGDETVPATPPIETVTLEIITEQSSRQAALERGDLHFSYNLPSASLSDFEENDDYGVGRRVSGGFDMIFYPCYLPPFSEPSVRRGCNMLVPRERTLETVYHGIGQLAYTPISPLLEDYAGESFQESIANEYVRPN</sequence>
<dbReference type="OrthoDB" id="233597at2157"/>
<accession>M0CTQ7</accession>
<evidence type="ECO:0000256" key="2">
    <source>
        <dbReference type="ARBA" id="ARBA00022448"/>
    </source>
</evidence>
<dbReference type="Pfam" id="PF00496">
    <property type="entry name" value="SBP_bac_5"/>
    <property type="match status" value="1"/>
</dbReference>
<dbReference type="eggNOG" id="arCOG01534">
    <property type="taxonomic scope" value="Archaea"/>
</dbReference>
<keyword evidence="3" id="KW-0732">Signal</keyword>
<evidence type="ECO:0000256" key="3">
    <source>
        <dbReference type="ARBA" id="ARBA00022729"/>
    </source>
</evidence>
<dbReference type="SUPFAM" id="SSF53850">
    <property type="entry name" value="Periplasmic binding protein-like II"/>
    <property type="match status" value="2"/>
</dbReference>
<dbReference type="PROSITE" id="PS51318">
    <property type="entry name" value="TAT"/>
    <property type="match status" value="1"/>
</dbReference>
<dbReference type="RefSeq" id="WP_008009508.1">
    <property type="nucleotide sequence ID" value="NZ_AOIT01000016.1"/>
</dbReference>
<dbReference type="PANTHER" id="PTHR30290">
    <property type="entry name" value="PERIPLASMIC BINDING COMPONENT OF ABC TRANSPORTER"/>
    <property type="match status" value="1"/>
</dbReference>
<keyword evidence="2" id="KW-0813">Transport</keyword>
<dbReference type="GO" id="GO:1904680">
    <property type="term" value="F:peptide transmembrane transporter activity"/>
    <property type="evidence" value="ECO:0007669"/>
    <property type="project" value="TreeGrafter"/>
</dbReference>
<dbReference type="InterPro" id="IPR039424">
    <property type="entry name" value="SBP_5"/>
</dbReference>
<evidence type="ECO:0000313" key="5">
    <source>
        <dbReference type="EMBL" id="ELZ25264.1"/>
    </source>
</evidence>
<dbReference type="AlphaFoldDB" id="M0CTQ7"/>